<evidence type="ECO:0000256" key="1">
    <source>
        <dbReference type="SAM" id="MobiDB-lite"/>
    </source>
</evidence>
<dbReference type="Proteomes" id="UP000177622">
    <property type="component" value="Unassembled WGS sequence"/>
</dbReference>
<feature type="region of interest" description="Disordered" evidence="1">
    <location>
        <begin position="1"/>
        <end position="20"/>
    </location>
</feature>
<sequence>MFGDSDSLPRPGRLQDHARNVPCADRKPFLLSNNSDYEGHMFPHSTCIVALRTLSEHVLKTNADDLEIKL</sequence>
<accession>A0A1F5L297</accession>
<dbReference type="GeneID" id="34582084"/>
<evidence type="ECO:0000313" key="2">
    <source>
        <dbReference type="EMBL" id="OGE47322.1"/>
    </source>
</evidence>
<keyword evidence="3" id="KW-1185">Reference proteome</keyword>
<dbReference type="EMBL" id="LXJU01000049">
    <property type="protein sequence ID" value="OGE47322.1"/>
    <property type="molecule type" value="Genomic_DNA"/>
</dbReference>
<organism evidence="2 3">
    <name type="scientific">Penicillium arizonense</name>
    <dbReference type="NCBI Taxonomy" id="1835702"/>
    <lineage>
        <taxon>Eukaryota</taxon>
        <taxon>Fungi</taxon>
        <taxon>Dikarya</taxon>
        <taxon>Ascomycota</taxon>
        <taxon>Pezizomycotina</taxon>
        <taxon>Eurotiomycetes</taxon>
        <taxon>Eurotiomycetidae</taxon>
        <taxon>Eurotiales</taxon>
        <taxon>Aspergillaceae</taxon>
        <taxon>Penicillium</taxon>
    </lineage>
</organism>
<gene>
    <name evidence="2" type="ORF">PENARI_c049G04090</name>
</gene>
<reference evidence="2 3" key="1">
    <citation type="journal article" date="2016" name="Sci. Rep.">
        <title>Penicillium arizonense, a new, genome sequenced fungal species, reveals a high chemical diversity in secreted metabolites.</title>
        <authorList>
            <person name="Grijseels S."/>
            <person name="Nielsen J.C."/>
            <person name="Randelovic M."/>
            <person name="Nielsen J."/>
            <person name="Nielsen K.F."/>
            <person name="Workman M."/>
            <person name="Frisvad J.C."/>
        </authorList>
    </citation>
    <scope>NUCLEOTIDE SEQUENCE [LARGE SCALE GENOMIC DNA]</scope>
    <source>
        <strain evidence="2 3">CBS 141311</strain>
    </source>
</reference>
<proteinExistence type="predicted"/>
<comment type="caution">
    <text evidence="2">The sequence shown here is derived from an EMBL/GenBank/DDBJ whole genome shotgun (WGS) entry which is preliminary data.</text>
</comment>
<protein>
    <submittedName>
        <fullName evidence="2">Uncharacterized protein</fullName>
    </submittedName>
</protein>
<name>A0A1F5L297_PENAI</name>
<dbReference type="RefSeq" id="XP_022482781.1">
    <property type="nucleotide sequence ID" value="XM_022637350.1"/>
</dbReference>
<dbReference type="AlphaFoldDB" id="A0A1F5L297"/>
<evidence type="ECO:0000313" key="3">
    <source>
        <dbReference type="Proteomes" id="UP000177622"/>
    </source>
</evidence>